<dbReference type="EMBL" id="JACXYY010000005">
    <property type="protein sequence ID" value="MBD3915441.1"/>
    <property type="molecule type" value="Genomic_DNA"/>
</dbReference>
<accession>A0ABR8MK41</accession>
<evidence type="ECO:0000313" key="2">
    <source>
        <dbReference type="EMBL" id="MBD3915441.1"/>
    </source>
</evidence>
<comment type="caution">
    <text evidence="2">The sequence shown here is derived from an EMBL/GenBank/DDBJ whole genome shotgun (WGS) entry which is preliminary data.</text>
</comment>
<sequence length="75" mass="7567">MSRLALDLNRRGVVGRPAPRHAATAGSAARQLSRGAVAVVAFVALFAALALVLSTLTGSTDVDPVRSPAALAQTS</sequence>
<keyword evidence="1" id="KW-0472">Membrane</keyword>
<evidence type="ECO:0000313" key="3">
    <source>
        <dbReference type="Proteomes" id="UP000649289"/>
    </source>
</evidence>
<evidence type="ECO:0000256" key="1">
    <source>
        <dbReference type="SAM" id="Phobius"/>
    </source>
</evidence>
<keyword evidence="1" id="KW-1133">Transmembrane helix</keyword>
<feature type="transmembrane region" description="Helical" evidence="1">
    <location>
        <begin position="36"/>
        <end position="56"/>
    </location>
</feature>
<protein>
    <submittedName>
        <fullName evidence="2">Uncharacterized protein</fullName>
    </submittedName>
</protein>
<gene>
    <name evidence="2" type="ORF">IEZ25_12530</name>
</gene>
<reference evidence="2 3" key="1">
    <citation type="submission" date="2020-09" db="EMBL/GenBank/DDBJ databases">
        <title>novel species in genus Nocardioides.</title>
        <authorList>
            <person name="Zhang G."/>
        </authorList>
    </citation>
    <scope>NUCLEOTIDE SEQUENCE [LARGE SCALE GENOMIC DNA]</scope>
    <source>
        <strain evidence="2 3">19197</strain>
    </source>
</reference>
<organism evidence="2 3">
    <name type="scientific">Nocardioides hwasunensis</name>
    <dbReference type="NCBI Taxonomy" id="397258"/>
    <lineage>
        <taxon>Bacteria</taxon>
        <taxon>Bacillati</taxon>
        <taxon>Actinomycetota</taxon>
        <taxon>Actinomycetes</taxon>
        <taxon>Propionibacteriales</taxon>
        <taxon>Nocardioidaceae</taxon>
        <taxon>Nocardioides</taxon>
    </lineage>
</organism>
<name>A0ABR8MK41_9ACTN</name>
<keyword evidence="3" id="KW-1185">Reference proteome</keyword>
<proteinExistence type="predicted"/>
<dbReference type="Proteomes" id="UP000649289">
    <property type="component" value="Unassembled WGS sequence"/>
</dbReference>
<dbReference type="RefSeq" id="WP_191199792.1">
    <property type="nucleotide sequence ID" value="NZ_BAAAPA010000008.1"/>
</dbReference>
<keyword evidence="1" id="KW-0812">Transmembrane</keyword>